<protein>
    <recommendedName>
        <fullName evidence="5">Sulfotransferase domain-containing protein</fullName>
    </recommendedName>
</protein>
<evidence type="ECO:0000313" key="6">
    <source>
        <dbReference type="EMBL" id="KAF6035339.1"/>
    </source>
</evidence>
<accession>A0A7J7K9L7</accession>
<sequence>MVCCLLWKMVALFMKKLVAAVVASHVAIVTGLHFYKKQRILESSPYKTKSEEEKLLDWLTDLDGVPLVKDIASNVRKLDGFNTRHDDIYIVSYPKSGTTWVSELAYNIVHKLDIPKAKSKPLDERVPYLEWVHSNHHQLESMPHSTPRIIKSHLPLKLLPNSITNGKHKIVYIMRNPRDVCVSYYHFTKMIQMVGYNGEFSNFFDLFLVGSVAYGSWPSHVQEYYTYSLSSGASSNVLFITYEELVKDPIKTIEKLAQFLDTPLSSEQLQLLSYMCSFSSMKNNPSSNYQWLAVSGFLKDDAQFLRKGTVGDWQNHFSPDMASSLDSLLADSIKDDGLLKLIDYEKS</sequence>
<name>A0A7J7K9L7_BUGNE</name>
<dbReference type="InterPro" id="IPR000863">
    <property type="entry name" value="Sulfotransferase_dom"/>
</dbReference>
<dbReference type="EMBL" id="VXIV02000892">
    <property type="protein sequence ID" value="KAF6035339.1"/>
    <property type="molecule type" value="Genomic_DNA"/>
</dbReference>
<proteinExistence type="inferred from homology"/>
<evidence type="ECO:0000256" key="1">
    <source>
        <dbReference type="ARBA" id="ARBA00005771"/>
    </source>
</evidence>
<gene>
    <name evidence="6" type="ORF">EB796_006354</name>
</gene>
<keyword evidence="2" id="KW-0808">Transferase</keyword>
<dbReference type="GO" id="GO:0008146">
    <property type="term" value="F:sulfotransferase activity"/>
    <property type="evidence" value="ECO:0007669"/>
    <property type="project" value="InterPro"/>
</dbReference>
<evidence type="ECO:0000313" key="7">
    <source>
        <dbReference type="Proteomes" id="UP000593567"/>
    </source>
</evidence>
<feature type="chain" id="PRO_5029742468" description="Sulfotransferase domain-containing protein" evidence="4">
    <location>
        <begin position="21"/>
        <end position="347"/>
    </location>
</feature>
<keyword evidence="3" id="KW-0812">Transmembrane</keyword>
<keyword evidence="7" id="KW-1185">Reference proteome</keyword>
<evidence type="ECO:0000256" key="3">
    <source>
        <dbReference type="SAM" id="Phobius"/>
    </source>
</evidence>
<dbReference type="InterPro" id="IPR027417">
    <property type="entry name" value="P-loop_NTPase"/>
</dbReference>
<keyword evidence="4" id="KW-0732">Signal</keyword>
<comment type="similarity">
    <text evidence="1">Belongs to the sulfotransferase 1 family.</text>
</comment>
<feature type="transmembrane region" description="Helical" evidence="3">
    <location>
        <begin position="17"/>
        <end position="35"/>
    </location>
</feature>
<comment type="caution">
    <text evidence="6">The sequence shown here is derived from an EMBL/GenBank/DDBJ whole genome shotgun (WGS) entry which is preliminary data.</text>
</comment>
<evidence type="ECO:0000256" key="4">
    <source>
        <dbReference type="SAM" id="SignalP"/>
    </source>
</evidence>
<dbReference type="Gene3D" id="3.40.50.300">
    <property type="entry name" value="P-loop containing nucleotide triphosphate hydrolases"/>
    <property type="match status" value="1"/>
</dbReference>
<organism evidence="6 7">
    <name type="scientific">Bugula neritina</name>
    <name type="common">Brown bryozoan</name>
    <name type="synonym">Sertularia neritina</name>
    <dbReference type="NCBI Taxonomy" id="10212"/>
    <lineage>
        <taxon>Eukaryota</taxon>
        <taxon>Metazoa</taxon>
        <taxon>Spiralia</taxon>
        <taxon>Lophotrochozoa</taxon>
        <taxon>Bryozoa</taxon>
        <taxon>Gymnolaemata</taxon>
        <taxon>Cheilostomatida</taxon>
        <taxon>Flustrina</taxon>
        <taxon>Buguloidea</taxon>
        <taxon>Bugulidae</taxon>
        <taxon>Bugula</taxon>
    </lineage>
</organism>
<dbReference type="PANTHER" id="PTHR11783">
    <property type="entry name" value="SULFOTRANSFERASE SULT"/>
    <property type="match status" value="1"/>
</dbReference>
<dbReference type="OrthoDB" id="205623at2759"/>
<keyword evidence="3" id="KW-1133">Transmembrane helix</keyword>
<dbReference type="SUPFAM" id="SSF52540">
    <property type="entry name" value="P-loop containing nucleoside triphosphate hydrolases"/>
    <property type="match status" value="1"/>
</dbReference>
<feature type="signal peptide" evidence="4">
    <location>
        <begin position="1"/>
        <end position="20"/>
    </location>
</feature>
<keyword evidence="3" id="KW-0472">Membrane</keyword>
<evidence type="ECO:0000259" key="5">
    <source>
        <dbReference type="Pfam" id="PF00685"/>
    </source>
</evidence>
<dbReference type="AlphaFoldDB" id="A0A7J7K9L7"/>
<dbReference type="Proteomes" id="UP000593567">
    <property type="component" value="Unassembled WGS sequence"/>
</dbReference>
<evidence type="ECO:0000256" key="2">
    <source>
        <dbReference type="ARBA" id="ARBA00022679"/>
    </source>
</evidence>
<dbReference type="Pfam" id="PF00685">
    <property type="entry name" value="Sulfotransfer_1"/>
    <property type="match status" value="1"/>
</dbReference>
<reference evidence="6" key="1">
    <citation type="submission" date="2020-06" db="EMBL/GenBank/DDBJ databases">
        <title>Draft genome of Bugula neritina, a colonial animal packing powerful symbionts and potential medicines.</title>
        <authorList>
            <person name="Rayko M."/>
        </authorList>
    </citation>
    <scope>NUCLEOTIDE SEQUENCE [LARGE SCALE GENOMIC DNA]</scope>
    <source>
        <strain evidence="6">Kwan_BN1</strain>
    </source>
</reference>
<feature type="domain" description="Sulfotransferase" evidence="5">
    <location>
        <begin position="86"/>
        <end position="334"/>
    </location>
</feature>